<dbReference type="STRING" id="1318617.MGM1_4230"/>
<gene>
    <name evidence="1" type="ORF">MGM1_4230</name>
</gene>
<dbReference type="KEGG" id="mgj:MGM1_4230"/>
<keyword evidence="2" id="KW-1185">Reference proteome</keyword>
<accession>A0A097ST72</accession>
<reference evidence="1 2" key="1">
    <citation type="journal article" date="2014" name="PLoS ONE">
        <title>An emerging Mycoplasma associated with trichomoniasis, vaginal infection and disease.</title>
        <authorList>
            <consortium name="Vaginal Microbiome Consortium"/>
            <person name="Fettweis J.M."/>
            <person name="Serrano M.G."/>
            <person name="Huang B."/>
            <person name="Brooks J.P."/>
            <person name="Glascock A.L."/>
            <person name="Sheth N.U."/>
            <person name="Strauss J.F.III."/>
            <person name="Jefferson K.K."/>
            <person name="Buck G.A."/>
        </authorList>
    </citation>
    <scope>NUCLEOTIDE SEQUENCE [LARGE SCALE GENOMIC DNA]</scope>
    <source>
        <strain evidence="1 2">VCU_M1</strain>
    </source>
</reference>
<sequence>MYTSLLIASIIGAAGYITANNINKSSLSKNNAVNDLDLTQYFNFVTEGNGWAISLKINTQIPGDSLVAPSTYIYQSSNKPIIRVTDINNQENITSLTLGANVANFNGAMSNNKKLRTLTILNPNFVINTTYPATYADFNEVI</sequence>
<evidence type="ECO:0000313" key="1">
    <source>
        <dbReference type="EMBL" id="AIV03789.1"/>
    </source>
</evidence>
<organism evidence="1 2">
    <name type="scientific">Candidatus Malacoplasma girerdii</name>
    <dbReference type="NCBI Taxonomy" id="1318617"/>
    <lineage>
        <taxon>Bacteria</taxon>
        <taxon>Bacillati</taxon>
        <taxon>Mycoplasmatota</taxon>
        <taxon>Mycoplasmoidales</taxon>
        <taxon>Mycoplasmoidaceae</taxon>
        <taxon>Malacoplasma</taxon>
    </lineage>
</organism>
<protein>
    <submittedName>
        <fullName evidence="1">Uncharacterized protein</fullName>
    </submittedName>
</protein>
<name>A0A097ST72_9BACT</name>
<dbReference type="HOGENOM" id="CLU_1812260_0_0_14"/>
<evidence type="ECO:0000313" key="2">
    <source>
        <dbReference type="Proteomes" id="UP000030066"/>
    </source>
</evidence>
<dbReference type="Proteomes" id="UP000030066">
    <property type="component" value="Chromosome"/>
</dbReference>
<dbReference type="AlphaFoldDB" id="A0A097ST72"/>
<dbReference type="EMBL" id="CP007711">
    <property type="protein sequence ID" value="AIV03789.1"/>
    <property type="molecule type" value="Genomic_DNA"/>
</dbReference>
<proteinExistence type="predicted"/>